<evidence type="ECO:0000313" key="2">
    <source>
        <dbReference type="Proteomes" id="UP000027327"/>
    </source>
</evidence>
<dbReference type="AlphaFoldDB" id="A0A062IXN1"/>
<comment type="caution">
    <text evidence="1">The sequence shown here is derived from an EMBL/GenBank/DDBJ whole genome shotgun (WGS) entry which is preliminary data.</text>
</comment>
<accession>A0A062IXN1</accession>
<gene>
    <name evidence="1" type="ORF">J596_0311</name>
</gene>
<dbReference type="Proteomes" id="UP000027327">
    <property type="component" value="Unassembled WGS sequence"/>
</dbReference>
<dbReference type="EMBL" id="JMOD01000003">
    <property type="protein sequence ID" value="KCY22663.1"/>
    <property type="molecule type" value="Genomic_DNA"/>
</dbReference>
<organism evidence="1 2">
    <name type="scientific">Acinetobacter baumannii 21072</name>
    <dbReference type="NCBI Taxonomy" id="1310697"/>
    <lineage>
        <taxon>Bacteria</taxon>
        <taxon>Pseudomonadati</taxon>
        <taxon>Pseudomonadota</taxon>
        <taxon>Gammaproteobacteria</taxon>
        <taxon>Moraxellales</taxon>
        <taxon>Moraxellaceae</taxon>
        <taxon>Acinetobacter</taxon>
        <taxon>Acinetobacter calcoaceticus/baumannii complex</taxon>
    </lineage>
</organism>
<evidence type="ECO:0000313" key="1">
    <source>
        <dbReference type="EMBL" id="KCY22663.1"/>
    </source>
</evidence>
<name>A0A062IXN1_ACIBA</name>
<proteinExistence type="predicted"/>
<dbReference type="PATRIC" id="fig|1310697.3.peg.289"/>
<protein>
    <submittedName>
        <fullName evidence="1">Uncharacterized protein</fullName>
    </submittedName>
</protein>
<reference evidence="1 2" key="1">
    <citation type="submission" date="2014-04" db="EMBL/GenBank/DDBJ databases">
        <title>Comparative genomics and transcriptomics to identify genetic mechanisms underlying the emergence of carbapenem resistant Acinetobacter baumannii (CRAb).</title>
        <authorList>
            <person name="Harris A.D."/>
            <person name="Johnson K.J."/>
            <person name="George J."/>
            <person name="Nadendla S."/>
            <person name="Daugherty S.C."/>
            <person name="Parankush S."/>
            <person name="Sadzewicz L."/>
            <person name="Tallon L."/>
            <person name="Sengamalay N."/>
            <person name="Hazen T.H."/>
            <person name="Rasko D.A."/>
        </authorList>
    </citation>
    <scope>NUCLEOTIDE SEQUENCE [LARGE SCALE GENOMIC DNA]</scope>
    <source>
        <strain evidence="1 2">21072</strain>
    </source>
</reference>
<dbReference type="RefSeq" id="WP_032035647.1">
    <property type="nucleotide sequence ID" value="NZ_JMOD01000003.1"/>
</dbReference>
<sequence length="313" mass="35809">MTAKKTQDAPEVTETPENNDCFIIMPIADHSDYKQGHFKRVYEDIIKPACLAAGYRAIRADDVAQTNLIHLDILQKLLESPMAICDLSTRNPNVLFELGLRQAFDKPTILIQEVGTPQIFDINLFRYTQYRNGLDYRDVLADQKAIQKVIEETKQAVAENKSVNSIIKLLSITNPASLQDSSNFEDKEYFQILMSEIQGIKNSLARNNNFTNSKYIINPENERKSSTQIKVRVLVDNEMPLETLEVLMTYISTLADDPTLTLLEDKELNNFITFNCKPEVTEEIIEKIRDFASLNNIEIKNIRKSIFPKKIIS</sequence>